<dbReference type="Pfam" id="PF18942">
    <property type="entry name" value="DUF5689"/>
    <property type="match status" value="1"/>
</dbReference>
<sequence>MKAKIFLIVSVLSALFFSACKKHDFAEGQLSPIIALVDLRAIHKGADVTLNKDNMLGAYQITGKVISMPDSGNVPQGVLIVQNNRRKAIRGIQIPIGEAAATFKSGDSIVVNVEGAILKRVNGALQLTGITPANITTVSTGNEVQVQQVSSYSIKTKPDDYESTLVSIKSATVSPAPVMGQTKYVGNKYLVNGADSIIMHTEPTAQFANEFLPAGATVAGVLVVDNTVDSASVYQVWPRKFTDISDITKPADPNAPDLGEMPVVITGFVNDAKGSDGNYEYFQFRATQNIDFSVTPMAVVTCTNAGAAQPNAGDAPGAGWATGGGRTYKFNLTNGQVKKGDFFYVGGSNKRINGPNTTDISEAKWISAIAYVTNDGDGFGSASSGLLPNSGNAGGIAIFKGINVTEQSVPVDVVFFGGTGKTTMYNPTTNKGYRVPKNDHYNFVDEAGAEQPFFYQGTNQYVIPHVSPADQGVFMKLGGSFDAETKTWITPRGISVFIMSGSTALTDIETGSDVTVISN</sequence>
<accession>A0ABP9FU44</accession>
<dbReference type="Proteomes" id="UP001501436">
    <property type="component" value="Unassembled WGS sequence"/>
</dbReference>
<comment type="caution">
    <text evidence="3">The sequence shown here is derived from an EMBL/GenBank/DDBJ whole genome shotgun (WGS) entry which is preliminary data.</text>
</comment>
<dbReference type="EMBL" id="BAABJI010000002">
    <property type="protein sequence ID" value="GAA4915977.1"/>
    <property type="molecule type" value="Genomic_DNA"/>
</dbReference>
<feature type="signal peptide" evidence="1">
    <location>
        <begin position="1"/>
        <end position="22"/>
    </location>
</feature>
<dbReference type="PROSITE" id="PS51257">
    <property type="entry name" value="PROKAR_LIPOPROTEIN"/>
    <property type="match status" value="1"/>
</dbReference>
<dbReference type="InterPro" id="IPR043744">
    <property type="entry name" value="DUF5689"/>
</dbReference>
<gene>
    <name evidence="3" type="ORF">GCM10023313_19400</name>
</gene>
<organism evidence="3 4">
    <name type="scientific">Mucilaginibacter defluvii</name>
    <dbReference type="NCBI Taxonomy" id="1196019"/>
    <lineage>
        <taxon>Bacteria</taxon>
        <taxon>Pseudomonadati</taxon>
        <taxon>Bacteroidota</taxon>
        <taxon>Sphingobacteriia</taxon>
        <taxon>Sphingobacteriales</taxon>
        <taxon>Sphingobacteriaceae</taxon>
        <taxon>Mucilaginibacter</taxon>
    </lineage>
</organism>
<feature type="domain" description="DUF5689" evidence="2">
    <location>
        <begin position="35"/>
        <end position="244"/>
    </location>
</feature>
<feature type="chain" id="PRO_5045789302" description="DUF5689 domain-containing protein" evidence="1">
    <location>
        <begin position="23"/>
        <end position="519"/>
    </location>
</feature>
<evidence type="ECO:0000313" key="3">
    <source>
        <dbReference type="EMBL" id="GAA4915977.1"/>
    </source>
</evidence>
<evidence type="ECO:0000313" key="4">
    <source>
        <dbReference type="Proteomes" id="UP001501436"/>
    </source>
</evidence>
<dbReference type="RefSeq" id="WP_345330993.1">
    <property type="nucleotide sequence ID" value="NZ_BAABJI010000002.1"/>
</dbReference>
<keyword evidence="4" id="KW-1185">Reference proteome</keyword>
<name>A0ABP9FU44_9SPHI</name>
<keyword evidence="1" id="KW-0732">Signal</keyword>
<evidence type="ECO:0000256" key="1">
    <source>
        <dbReference type="SAM" id="SignalP"/>
    </source>
</evidence>
<proteinExistence type="predicted"/>
<reference evidence="4" key="1">
    <citation type="journal article" date="2019" name="Int. J. Syst. Evol. Microbiol.">
        <title>The Global Catalogue of Microorganisms (GCM) 10K type strain sequencing project: providing services to taxonomists for standard genome sequencing and annotation.</title>
        <authorList>
            <consortium name="The Broad Institute Genomics Platform"/>
            <consortium name="The Broad Institute Genome Sequencing Center for Infectious Disease"/>
            <person name="Wu L."/>
            <person name="Ma J."/>
        </authorList>
    </citation>
    <scope>NUCLEOTIDE SEQUENCE [LARGE SCALE GENOMIC DNA]</scope>
    <source>
        <strain evidence="4">JCM 18283</strain>
    </source>
</reference>
<protein>
    <recommendedName>
        <fullName evidence="2">DUF5689 domain-containing protein</fullName>
    </recommendedName>
</protein>
<evidence type="ECO:0000259" key="2">
    <source>
        <dbReference type="Pfam" id="PF18942"/>
    </source>
</evidence>